<protein>
    <submittedName>
        <fullName evidence="2">Uncharacterized protein</fullName>
    </submittedName>
</protein>
<reference evidence="2 3" key="1">
    <citation type="submission" date="2012-02" db="EMBL/GenBank/DDBJ databases">
        <title>Improved High-Quality Draft Sequence of Rhizobium leguminosarum bv. trifolii WSM2297.</title>
        <authorList>
            <consortium name="US DOE Joint Genome Institute"/>
            <person name="Lucas S."/>
            <person name="Han J."/>
            <person name="Lapidus A."/>
            <person name="Cheng J.-F."/>
            <person name="Goodwin L."/>
            <person name="Pitluck S."/>
            <person name="Peters L."/>
            <person name="Ovchinnikova G."/>
            <person name="Zhang X."/>
            <person name="Detter J.C."/>
            <person name="Han C."/>
            <person name="Tapia R."/>
            <person name="Land M."/>
            <person name="Hauser L."/>
            <person name="Kyrpides N."/>
            <person name="Ivanova N."/>
            <person name="Pagani I."/>
            <person name="Brau L."/>
            <person name="Yates R."/>
            <person name="O'Hara G."/>
            <person name="Rui T."/>
            <person name="Howieson J."/>
            <person name="Reeve W."/>
            <person name="Woyke T."/>
        </authorList>
    </citation>
    <scope>NUCLEOTIDE SEQUENCE [LARGE SCALE GENOMIC DNA]</scope>
    <source>
        <strain evidence="2 3">WSM2297</strain>
    </source>
</reference>
<dbReference type="EMBL" id="JH719395">
    <property type="protein sequence ID" value="EJC80237.1"/>
    <property type="molecule type" value="Genomic_DNA"/>
</dbReference>
<dbReference type="AlphaFoldDB" id="J0CAW7"/>
<dbReference type="OrthoDB" id="7277765at2"/>
<evidence type="ECO:0000313" key="3">
    <source>
        <dbReference type="Proteomes" id="UP000005732"/>
    </source>
</evidence>
<evidence type="ECO:0000256" key="1">
    <source>
        <dbReference type="SAM" id="MobiDB-lite"/>
    </source>
</evidence>
<dbReference type="RefSeq" id="WP_003580761.1">
    <property type="nucleotide sequence ID" value="NZ_JH719395.1"/>
</dbReference>
<feature type="region of interest" description="Disordered" evidence="1">
    <location>
        <begin position="180"/>
        <end position="213"/>
    </location>
</feature>
<accession>J0CAW7</accession>
<dbReference type="Proteomes" id="UP000005732">
    <property type="component" value="Unassembled WGS sequence"/>
</dbReference>
<proteinExistence type="predicted"/>
<organism evidence="2 3">
    <name type="scientific">Rhizobium leguminosarum bv. trifolii WSM2297</name>
    <dbReference type="NCBI Taxonomy" id="754762"/>
    <lineage>
        <taxon>Bacteria</taxon>
        <taxon>Pseudomonadati</taxon>
        <taxon>Pseudomonadota</taxon>
        <taxon>Alphaproteobacteria</taxon>
        <taxon>Hyphomicrobiales</taxon>
        <taxon>Rhizobiaceae</taxon>
        <taxon>Rhizobium/Agrobacterium group</taxon>
        <taxon>Rhizobium</taxon>
    </lineage>
</organism>
<evidence type="ECO:0000313" key="2">
    <source>
        <dbReference type="EMBL" id="EJC80237.1"/>
    </source>
</evidence>
<sequence length="213" mass="23706">MPKTATTKKESDDPELIREWSLPVAATLGSAVRVKGILQEIRSRLPAAVRKSLDMQSSALTLVMPETSKTAFRATSSVISAALEDIADLPIIPREIEEILTITASERKRWLQDGRLPSAGTRTVRLQGRARRITFHVFDPRIVEDLLDRGAVDEWREEDAAAKAENRRRAAYQAKLTRSLKKQKTAKQVEQSAGEAVNGLSGWDDFESDGLLR</sequence>
<dbReference type="HOGENOM" id="CLU_1307965_0_0_5"/>
<name>J0CAW7_RHILT</name>
<feature type="compositionally biased region" description="Acidic residues" evidence="1">
    <location>
        <begin position="204"/>
        <end position="213"/>
    </location>
</feature>
<gene>
    <name evidence="2" type="ORF">Rleg4DRAFT_1857</name>
</gene>